<feature type="transmembrane region" description="Helical" evidence="1">
    <location>
        <begin position="253"/>
        <end position="272"/>
    </location>
</feature>
<comment type="caution">
    <text evidence="2">The sequence shown here is derived from an EMBL/GenBank/DDBJ whole genome shotgun (WGS) entry which is preliminary data.</text>
</comment>
<proteinExistence type="predicted"/>
<name>A0A7Y9DY82_9PSEU</name>
<dbReference type="GO" id="GO:0043190">
    <property type="term" value="C:ATP-binding cassette (ABC) transporter complex"/>
    <property type="evidence" value="ECO:0007669"/>
    <property type="project" value="InterPro"/>
</dbReference>
<evidence type="ECO:0000313" key="3">
    <source>
        <dbReference type="Proteomes" id="UP000535890"/>
    </source>
</evidence>
<keyword evidence="3" id="KW-1185">Reference proteome</keyword>
<dbReference type="Proteomes" id="UP000535890">
    <property type="component" value="Unassembled WGS sequence"/>
</dbReference>
<sequence length="279" mass="29510">MAVITRRARALVDGPLGVLDTMGDQAAFFAKTIGWIPRTLRRYKREVLRLLTEVAFGSGALALIGGTVVIVATLTFFTGSVVGLQSYSALNQIGTSAFSGFVTAYFNTREVAPLVGALALSATVGAGFTAQLGAQRVSEEIDALEVMAVPSLPFLVTSRVIAGFIAVIPLYVIGLVASYLASRLLVTNFYTQSSGTYDHYFNLFLPPEDVVYSFAKVLVFAFAIILIHCYYGYNAGGGPAGVGVAVGNAVRNSIVVFTVLDNLLTLAIWGTTTSVRIAG</sequence>
<keyword evidence="1" id="KW-1133">Transmembrane helix</keyword>
<organism evidence="2 3">
    <name type="scientific">Actinomycetospora corticicola</name>
    <dbReference type="NCBI Taxonomy" id="663602"/>
    <lineage>
        <taxon>Bacteria</taxon>
        <taxon>Bacillati</taxon>
        <taxon>Actinomycetota</taxon>
        <taxon>Actinomycetes</taxon>
        <taxon>Pseudonocardiales</taxon>
        <taxon>Pseudonocardiaceae</taxon>
        <taxon>Actinomycetospora</taxon>
    </lineage>
</organism>
<keyword evidence="1" id="KW-0812">Transmembrane</keyword>
<dbReference type="InterPro" id="IPR030802">
    <property type="entry name" value="Permease_MalE"/>
</dbReference>
<reference evidence="2 3" key="1">
    <citation type="submission" date="2020-07" db="EMBL/GenBank/DDBJ databases">
        <title>Sequencing the genomes of 1000 actinobacteria strains.</title>
        <authorList>
            <person name="Klenk H.-P."/>
        </authorList>
    </citation>
    <scope>NUCLEOTIDE SEQUENCE [LARGE SCALE GENOMIC DNA]</scope>
    <source>
        <strain evidence="2 3">DSM 45772</strain>
    </source>
</reference>
<feature type="transmembrane region" description="Helical" evidence="1">
    <location>
        <begin position="154"/>
        <end position="181"/>
    </location>
</feature>
<accession>A0A7Y9DY82</accession>
<dbReference type="AlphaFoldDB" id="A0A7Y9DY82"/>
<feature type="transmembrane region" description="Helical" evidence="1">
    <location>
        <begin position="210"/>
        <end position="233"/>
    </location>
</feature>
<dbReference type="PANTHER" id="PTHR30188">
    <property type="entry name" value="ABC TRANSPORTER PERMEASE PROTEIN-RELATED"/>
    <property type="match status" value="1"/>
</dbReference>
<feature type="transmembrane region" description="Helical" evidence="1">
    <location>
        <begin position="114"/>
        <end position="134"/>
    </location>
</feature>
<gene>
    <name evidence="2" type="ORF">BJ983_003855</name>
</gene>
<dbReference type="EMBL" id="JACCBN010000001">
    <property type="protein sequence ID" value="NYD37753.1"/>
    <property type="molecule type" value="Genomic_DNA"/>
</dbReference>
<protein>
    <submittedName>
        <fullName evidence="2">Phospholipid/cholesterol/gamma-HCH transport system permease protein</fullName>
    </submittedName>
</protein>
<feature type="transmembrane region" description="Helical" evidence="1">
    <location>
        <begin position="50"/>
        <end position="77"/>
    </location>
</feature>
<evidence type="ECO:0000256" key="1">
    <source>
        <dbReference type="SAM" id="Phobius"/>
    </source>
</evidence>
<dbReference type="PANTHER" id="PTHR30188:SF13">
    <property type="entry name" value="CONSERVED HYPOTHETICAL INTEGRAL MEMBRANE PROTEIN YRBE3B"/>
    <property type="match status" value="1"/>
</dbReference>
<evidence type="ECO:0000313" key="2">
    <source>
        <dbReference type="EMBL" id="NYD37753.1"/>
    </source>
</evidence>
<dbReference type="RefSeq" id="WP_179795287.1">
    <property type="nucleotide sequence ID" value="NZ_BAABHP010000025.1"/>
</dbReference>
<keyword evidence="1" id="KW-0472">Membrane</keyword>
<dbReference type="Pfam" id="PF02405">
    <property type="entry name" value="MlaE"/>
    <property type="match status" value="1"/>
</dbReference>
<dbReference type="GO" id="GO:0005548">
    <property type="term" value="F:phospholipid transporter activity"/>
    <property type="evidence" value="ECO:0007669"/>
    <property type="project" value="TreeGrafter"/>
</dbReference>